<dbReference type="EMBL" id="OB663428">
    <property type="protein sequence ID" value="CAD7231359.1"/>
    <property type="molecule type" value="Genomic_DNA"/>
</dbReference>
<organism evidence="2">
    <name type="scientific">Cyprideis torosa</name>
    <dbReference type="NCBI Taxonomy" id="163714"/>
    <lineage>
        <taxon>Eukaryota</taxon>
        <taxon>Metazoa</taxon>
        <taxon>Ecdysozoa</taxon>
        <taxon>Arthropoda</taxon>
        <taxon>Crustacea</taxon>
        <taxon>Oligostraca</taxon>
        <taxon>Ostracoda</taxon>
        <taxon>Podocopa</taxon>
        <taxon>Podocopida</taxon>
        <taxon>Cytherocopina</taxon>
        <taxon>Cytheroidea</taxon>
        <taxon>Cytherideidae</taxon>
        <taxon>Cyprideis</taxon>
    </lineage>
</organism>
<gene>
    <name evidence="2" type="ORF">CTOB1V02_LOCUS9206</name>
</gene>
<dbReference type="Pfam" id="PF00050">
    <property type="entry name" value="Kazal_1"/>
    <property type="match status" value="1"/>
</dbReference>
<protein>
    <submittedName>
        <fullName evidence="2">Uncharacterized protein</fullName>
    </submittedName>
</protein>
<evidence type="ECO:0000313" key="2">
    <source>
        <dbReference type="EMBL" id="CAD7231359.1"/>
    </source>
</evidence>
<sequence>MEQRSSCTEVPEDLMRHFVVERTCGTSWCDANYDPVCGTDDKTYYNPCFLYATQRCSNPSLEIKYRQKCTEKPESSSSNLCDRVECGKRRKCVVESGPPPTAHCIRDRDGGGHGLRNLCERVECGRGRKCAVEIGPPPVAHCVRDRDGSRYHYGGYHGSHRDRDRYHLSDGDHDEENHRDRDRDRDQQDHRNRDRDREDYRDREQDSDRKRHRDRDRDSDKKDR</sequence>
<evidence type="ECO:0000256" key="1">
    <source>
        <dbReference type="SAM" id="MobiDB-lite"/>
    </source>
</evidence>
<proteinExistence type="predicted"/>
<dbReference type="CDD" id="cd00104">
    <property type="entry name" value="KAZAL_FS"/>
    <property type="match status" value="1"/>
</dbReference>
<dbReference type="InterPro" id="IPR002350">
    <property type="entry name" value="Kazal_dom"/>
</dbReference>
<reference evidence="2" key="1">
    <citation type="submission" date="2020-11" db="EMBL/GenBank/DDBJ databases">
        <authorList>
            <person name="Tran Van P."/>
        </authorList>
    </citation>
    <scope>NUCLEOTIDE SEQUENCE</scope>
</reference>
<dbReference type="InterPro" id="IPR036058">
    <property type="entry name" value="Kazal_dom_sf"/>
</dbReference>
<feature type="region of interest" description="Disordered" evidence="1">
    <location>
        <begin position="153"/>
        <end position="224"/>
    </location>
</feature>
<dbReference type="AlphaFoldDB" id="A0A7R8WI81"/>
<feature type="compositionally biased region" description="Basic and acidic residues" evidence="1">
    <location>
        <begin position="159"/>
        <end position="224"/>
    </location>
</feature>
<dbReference type="PROSITE" id="PS51465">
    <property type="entry name" value="KAZAL_2"/>
    <property type="match status" value="1"/>
</dbReference>
<dbReference type="OrthoDB" id="328123at2759"/>
<dbReference type="SUPFAM" id="SSF100895">
    <property type="entry name" value="Kazal-type serine protease inhibitors"/>
    <property type="match status" value="1"/>
</dbReference>
<dbReference type="Gene3D" id="3.30.60.30">
    <property type="match status" value="1"/>
</dbReference>
<accession>A0A7R8WI81</accession>
<dbReference type="SMART" id="SM00280">
    <property type="entry name" value="KAZAL"/>
    <property type="match status" value="1"/>
</dbReference>
<name>A0A7R8WI81_9CRUS</name>